<dbReference type="EMBL" id="SSSM01000005">
    <property type="protein sequence ID" value="THG29334.1"/>
    <property type="molecule type" value="Genomic_DNA"/>
</dbReference>
<keyword evidence="1 3" id="KW-0378">Hydrolase</keyword>
<dbReference type="OrthoDB" id="9803828at2"/>
<dbReference type="InterPro" id="IPR029058">
    <property type="entry name" value="AB_hydrolase_fold"/>
</dbReference>
<name>A0A4S4FHQ8_9MICO</name>
<evidence type="ECO:0000259" key="2">
    <source>
        <dbReference type="Pfam" id="PF07859"/>
    </source>
</evidence>
<gene>
    <name evidence="3" type="ORF">E6C64_11480</name>
</gene>
<dbReference type="RefSeq" id="WP_136427664.1">
    <property type="nucleotide sequence ID" value="NZ_SSSM01000005.1"/>
</dbReference>
<keyword evidence="4" id="KW-1185">Reference proteome</keyword>
<reference evidence="3 4" key="1">
    <citation type="submission" date="2019-04" db="EMBL/GenBank/DDBJ databases">
        <authorList>
            <person name="Jiang L."/>
        </authorList>
    </citation>
    <scope>NUCLEOTIDE SEQUENCE [LARGE SCALE GENOMIC DNA]</scope>
    <source>
        <strain evidence="3 4">YIM 131853</strain>
    </source>
</reference>
<dbReference type="AlphaFoldDB" id="A0A4S4FHQ8"/>
<dbReference type="InterPro" id="IPR050300">
    <property type="entry name" value="GDXG_lipolytic_enzyme"/>
</dbReference>
<evidence type="ECO:0000313" key="4">
    <source>
        <dbReference type="Proteomes" id="UP000309133"/>
    </source>
</evidence>
<dbReference type="Gene3D" id="3.40.50.1820">
    <property type="entry name" value="alpha/beta hydrolase"/>
    <property type="match status" value="1"/>
</dbReference>
<proteinExistence type="predicted"/>
<dbReference type="SUPFAM" id="SSF53474">
    <property type="entry name" value="alpha/beta-Hydrolases"/>
    <property type="match status" value="1"/>
</dbReference>
<organism evidence="3 4">
    <name type="scientific">Naasia lichenicola</name>
    <dbReference type="NCBI Taxonomy" id="2565933"/>
    <lineage>
        <taxon>Bacteria</taxon>
        <taxon>Bacillati</taxon>
        <taxon>Actinomycetota</taxon>
        <taxon>Actinomycetes</taxon>
        <taxon>Micrococcales</taxon>
        <taxon>Microbacteriaceae</taxon>
        <taxon>Naasia</taxon>
    </lineage>
</organism>
<dbReference type="GO" id="GO:0016787">
    <property type="term" value="F:hydrolase activity"/>
    <property type="evidence" value="ECO:0007669"/>
    <property type="project" value="UniProtKB-KW"/>
</dbReference>
<dbReference type="PANTHER" id="PTHR48081">
    <property type="entry name" value="AB HYDROLASE SUPERFAMILY PROTEIN C4A8.06C"/>
    <property type="match status" value="1"/>
</dbReference>
<sequence length="330" mass="35654">MSPTVNDPQAARSASAARKGAAKPRIKLYNWLYSAIGKRVISPRLKPLDLQVTTRVIAEPTVAMVPTRHGLVRCFIYRPHPDAPLASGLPPVHINIHGGGFILTNPRQDDLLATYLAAEVGVVVVNVDYSTAPGALYPVAEEQCFDVAKWVADSGREREWDASRMSIGGASAGGKLALNVLQQAHSAGAPEFRSVQLVVPLVDASRTVASYQSPLAKPDISQSIVRLILGTYFVDHSRLSEPLAAPLLDPRLAEAVPSTLVLGAELDTLRPQIDDLVQMLRRQGSAVVYRCFDGLDHAFLAVATTPSDIIREALDLIGRHVIEHSARNPH</sequence>
<evidence type="ECO:0000313" key="3">
    <source>
        <dbReference type="EMBL" id="THG29334.1"/>
    </source>
</evidence>
<comment type="caution">
    <text evidence="3">The sequence shown here is derived from an EMBL/GenBank/DDBJ whole genome shotgun (WGS) entry which is preliminary data.</text>
</comment>
<dbReference type="Proteomes" id="UP000309133">
    <property type="component" value="Unassembled WGS sequence"/>
</dbReference>
<feature type="domain" description="Alpha/beta hydrolase fold-3" evidence="2">
    <location>
        <begin position="94"/>
        <end position="300"/>
    </location>
</feature>
<evidence type="ECO:0000256" key="1">
    <source>
        <dbReference type="ARBA" id="ARBA00022801"/>
    </source>
</evidence>
<accession>A0A4S4FHQ8</accession>
<dbReference type="Pfam" id="PF07859">
    <property type="entry name" value="Abhydrolase_3"/>
    <property type="match status" value="1"/>
</dbReference>
<dbReference type="PANTHER" id="PTHR48081:SF8">
    <property type="entry name" value="ALPHA_BETA HYDROLASE FOLD-3 DOMAIN-CONTAINING PROTEIN-RELATED"/>
    <property type="match status" value="1"/>
</dbReference>
<dbReference type="InterPro" id="IPR013094">
    <property type="entry name" value="AB_hydrolase_3"/>
</dbReference>
<protein>
    <submittedName>
        <fullName evidence="3">Alpha/beta hydrolase</fullName>
    </submittedName>
</protein>